<evidence type="ECO:0000313" key="3">
    <source>
        <dbReference type="EMBL" id="CCO38161.1"/>
    </source>
</evidence>
<dbReference type="GO" id="GO:0016491">
    <property type="term" value="F:oxidoreductase activity"/>
    <property type="evidence" value="ECO:0007669"/>
    <property type="project" value="InterPro"/>
</dbReference>
<dbReference type="Proteomes" id="UP000012065">
    <property type="component" value="Unassembled WGS sequence"/>
</dbReference>
<dbReference type="PANTHER" id="PTHR11709">
    <property type="entry name" value="MULTI-COPPER OXIDASE"/>
    <property type="match status" value="1"/>
</dbReference>
<dbReference type="GO" id="GO:0005507">
    <property type="term" value="F:copper ion binding"/>
    <property type="evidence" value="ECO:0007669"/>
    <property type="project" value="InterPro"/>
</dbReference>
<organism evidence="3 4">
    <name type="scientific">Thanatephorus cucumeris (strain AG1-IB / isolate 7/3/14)</name>
    <name type="common">Lettuce bottom rot fungus</name>
    <name type="synonym">Rhizoctonia solani</name>
    <dbReference type="NCBI Taxonomy" id="1108050"/>
    <lineage>
        <taxon>Eukaryota</taxon>
        <taxon>Fungi</taxon>
        <taxon>Dikarya</taxon>
        <taxon>Basidiomycota</taxon>
        <taxon>Agaricomycotina</taxon>
        <taxon>Agaricomycetes</taxon>
        <taxon>Cantharellales</taxon>
        <taxon>Ceratobasidiaceae</taxon>
        <taxon>Rhizoctonia</taxon>
        <taxon>Rhizoctonia solani AG-1</taxon>
    </lineage>
</organism>
<evidence type="ECO:0000259" key="2">
    <source>
        <dbReference type="Pfam" id="PF07731"/>
    </source>
</evidence>
<evidence type="ECO:0000313" key="4">
    <source>
        <dbReference type="Proteomes" id="UP000012065"/>
    </source>
</evidence>
<dbReference type="PANTHER" id="PTHR11709:SF414">
    <property type="entry name" value="ADR239WP"/>
    <property type="match status" value="1"/>
</dbReference>
<dbReference type="Pfam" id="PF07731">
    <property type="entry name" value="Cu-oxidase_2"/>
    <property type="match status" value="1"/>
</dbReference>
<feature type="domain" description="Plastocyanin-like" evidence="2">
    <location>
        <begin position="123"/>
        <end position="222"/>
    </location>
</feature>
<evidence type="ECO:0000256" key="1">
    <source>
        <dbReference type="ARBA" id="ARBA00010609"/>
    </source>
</evidence>
<dbReference type="InterPro" id="IPR008972">
    <property type="entry name" value="Cupredoxin"/>
</dbReference>
<dbReference type="InterPro" id="IPR045087">
    <property type="entry name" value="Cu-oxidase_fam"/>
</dbReference>
<dbReference type="HOGENOM" id="CLU_006504_2_0_1"/>
<proteinExistence type="inferred from homology"/>
<name>M5CFC4_THACB</name>
<sequence length="241" mass="25569">MNTACLTTLPDDFSNTTYAIVRYVEEDGTGAGTTDPTSSDWTDVVSGAECTDIDTSSLTPIIAKDAPTTVVKRGMFQTGFAVSLDSDGNLDTGFEVNSTEFVDLVYQPILHTIAAGGTVNASNVASVVYNETGAVDLIINNLDTAIDHPYHSEGSGSLSLEDAESVSYNTTNPIRRDTHIIPASSWAVLRFEASNPGVWFMHCHIDWHLAEGFAAVVIVQPDAVAQMTIPSANTAVSDCSA</sequence>
<dbReference type="CDD" id="cd13904">
    <property type="entry name" value="CuRO_3_Diphenol_Ox"/>
    <property type="match status" value="1"/>
</dbReference>
<dbReference type="SUPFAM" id="SSF49503">
    <property type="entry name" value="Cupredoxins"/>
    <property type="match status" value="1"/>
</dbReference>
<comment type="similarity">
    <text evidence="1">Belongs to the multicopper oxidase family.</text>
</comment>
<accession>M5CFC4</accession>
<dbReference type="InterPro" id="IPR011706">
    <property type="entry name" value="Cu-oxidase_C"/>
</dbReference>
<gene>
    <name evidence="3" type="primary">FET32</name>
    <name evidence="3" type="ORF">BN14_12326</name>
</gene>
<dbReference type="AlphaFoldDB" id="M5CFC4"/>
<dbReference type="Gene3D" id="2.60.40.420">
    <property type="entry name" value="Cupredoxins - blue copper proteins"/>
    <property type="match status" value="1"/>
</dbReference>
<reference evidence="3 4" key="1">
    <citation type="journal article" date="2013" name="J. Biotechnol.">
        <title>Establishment and interpretation of the genome sequence of the phytopathogenic fungus Rhizoctonia solani AG1-IB isolate 7/3/14.</title>
        <authorList>
            <person name="Wibberg D.W."/>
            <person name="Jelonek L.J."/>
            <person name="Rupp O.R."/>
            <person name="Hennig M.H."/>
            <person name="Eikmeyer F.E."/>
            <person name="Goesmann A.G."/>
            <person name="Hartmann A.H."/>
            <person name="Borriss R.B."/>
            <person name="Grosch R.G."/>
            <person name="Puehler A.P."/>
            <person name="Schlueter A.S."/>
        </authorList>
    </citation>
    <scope>NUCLEOTIDE SEQUENCE [LARGE SCALE GENOMIC DNA]</scope>
    <source>
        <strain evidence="4">AG1-IB / isolate 7/3/14</strain>
    </source>
</reference>
<dbReference type="EMBL" id="CAOJ01018678">
    <property type="protein sequence ID" value="CCO38161.1"/>
    <property type="molecule type" value="Genomic_DNA"/>
</dbReference>
<protein>
    <recommendedName>
        <fullName evidence="2">Plastocyanin-like domain-containing protein</fullName>
    </recommendedName>
</protein>
<comment type="caution">
    <text evidence="3">The sequence shown here is derived from an EMBL/GenBank/DDBJ whole genome shotgun (WGS) entry which is preliminary data.</text>
</comment>